<feature type="domain" description="SKI-interacting protein SKIP SNW" evidence="4">
    <location>
        <begin position="93"/>
        <end position="252"/>
    </location>
</feature>
<dbReference type="InterPro" id="IPR017862">
    <property type="entry name" value="SKI-int_prot_SKIP"/>
</dbReference>
<dbReference type="PANTHER" id="PTHR12096">
    <property type="entry name" value="NUCLEAR PROTEIN SKIP-RELATED"/>
    <property type="match status" value="1"/>
</dbReference>
<feature type="compositionally biased region" description="Basic and acidic residues" evidence="3">
    <location>
        <begin position="1"/>
        <end position="19"/>
    </location>
</feature>
<name>A0AAV9Y1X3_9CRYT</name>
<comment type="similarity">
    <text evidence="1">Belongs to the SNW family.</text>
</comment>
<keyword evidence="2" id="KW-0175">Coiled coil</keyword>
<accession>A0AAV9Y1X3</accession>
<proteinExistence type="inferred from homology"/>
<evidence type="ECO:0000313" key="6">
    <source>
        <dbReference type="Proteomes" id="UP001311799"/>
    </source>
</evidence>
<feature type="region of interest" description="Disordered" evidence="3">
    <location>
        <begin position="384"/>
        <end position="418"/>
    </location>
</feature>
<feature type="coiled-coil region" evidence="2">
    <location>
        <begin position="216"/>
        <end position="248"/>
    </location>
</feature>
<comment type="caution">
    <text evidence="5">The sequence shown here is derived from an EMBL/GenBank/DDBJ whole genome shotgun (WGS) entry which is preliminary data.</text>
</comment>
<dbReference type="AlphaFoldDB" id="A0AAV9Y1X3"/>
<evidence type="ECO:0000256" key="1">
    <source>
        <dbReference type="ARBA" id="ARBA00010197"/>
    </source>
</evidence>
<reference evidence="5 6" key="1">
    <citation type="submission" date="2023-10" db="EMBL/GenBank/DDBJ databases">
        <title>Comparative genomics analysis reveals potential genetic determinants of host preference in Cryptosporidium xiaoi.</title>
        <authorList>
            <person name="Xiao L."/>
            <person name="Li J."/>
        </authorList>
    </citation>
    <scope>NUCLEOTIDE SEQUENCE [LARGE SCALE GENOMIC DNA]</scope>
    <source>
        <strain evidence="5 6">52996</strain>
    </source>
</reference>
<dbReference type="Pfam" id="PF02731">
    <property type="entry name" value="SKIP_SNW"/>
    <property type="match status" value="1"/>
</dbReference>
<evidence type="ECO:0000313" key="5">
    <source>
        <dbReference type="EMBL" id="KAK6588676.1"/>
    </source>
</evidence>
<feature type="region of interest" description="Disordered" evidence="3">
    <location>
        <begin position="1"/>
        <end position="22"/>
    </location>
</feature>
<protein>
    <recommendedName>
        <fullName evidence="4">SKI-interacting protein SKIP SNW domain-containing protein</fullName>
    </recommendedName>
</protein>
<dbReference type="GO" id="GO:0000398">
    <property type="term" value="P:mRNA splicing, via spliceosome"/>
    <property type="evidence" value="ECO:0007669"/>
    <property type="project" value="InterPro"/>
</dbReference>
<dbReference type="InterPro" id="IPR004015">
    <property type="entry name" value="SKI-int_prot_SKIP_SNW-dom"/>
</dbReference>
<dbReference type="Proteomes" id="UP001311799">
    <property type="component" value="Unassembled WGS sequence"/>
</dbReference>
<keyword evidence="6" id="KW-1185">Reference proteome</keyword>
<evidence type="ECO:0000256" key="2">
    <source>
        <dbReference type="SAM" id="Coils"/>
    </source>
</evidence>
<dbReference type="GO" id="GO:0005681">
    <property type="term" value="C:spliceosomal complex"/>
    <property type="evidence" value="ECO:0007669"/>
    <property type="project" value="InterPro"/>
</dbReference>
<evidence type="ECO:0000259" key="4">
    <source>
        <dbReference type="Pfam" id="PF02731"/>
    </source>
</evidence>
<gene>
    <name evidence="5" type="ORF">RS030_3427</name>
</gene>
<sequence length="441" mass="50895">MSSLELYKERNNGVGKSDKNGSIAFLNNKEDSNLICSERSVVTKNGEKQLLRPSKEDEFNIYEKTKKALDTELDRKQNSLLPFKEISNGGKTEYIRYKSKEDTIGYDPRFSERIIKIVEKPKDPLELPKFKNRNLASVKKTEMVPILRSAPKKLTQEEIKEWNIPPSVSNWKNPMGYTIPINMRVQADTRDLINYTVNERFSSLSETLYLAECNAREQIKLRNELLKQKKIREEIEREEKLRKLAEASRYERSNIVGTKSSSRKDDDIIYGNTVDNIDYIKKIEIDKRREIEREFRKERAGKKSKTLRDEDRDISEHIALGQSNPYVSNEVEYDARLFNKTSGLDSGFGNETLDEYDRPLFNRVKKPSGLYTFEESRVEGNIGGRVHVPSFSGAQGLPSSNNQGHSRPVLFERDDDDPFGLDRLIDSVSNESKTNNKNNNS</sequence>
<organism evidence="5 6">
    <name type="scientific">Cryptosporidium xiaoi</name>
    <dbReference type="NCBI Taxonomy" id="659607"/>
    <lineage>
        <taxon>Eukaryota</taxon>
        <taxon>Sar</taxon>
        <taxon>Alveolata</taxon>
        <taxon>Apicomplexa</taxon>
        <taxon>Conoidasida</taxon>
        <taxon>Coccidia</taxon>
        <taxon>Eucoccidiorida</taxon>
        <taxon>Eimeriorina</taxon>
        <taxon>Cryptosporidiidae</taxon>
        <taxon>Cryptosporidium</taxon>
    </lineage>
</organism>
<dbReference type="EMBL" id="JAWDEY010000031">
    <property type="protein sequence ID" value="KAK6588676.1"/>
    <property type="molecule type" value="Genomic_DNA"/>
</dbReference>
<evidence type="ECO:0000256" key="3">
    <source>
        <dbReference type="SAM" id="MobiDB-lite"/>
    </source>
</evidence>